<keyword evidence="4 10" id="KW-1003">Cell membrane</keyword>
<evidence type="ECO:0000256" key="6">
    <source>
        <dbReference type="ARBA" id="ARBA00022692"/>
    </source>
</evidence>
<dbReference type="AlphaFoldDB" id="A0A9D2BHV3"/>
<keyword evidence="9 10" id="KW-0131">Cell cycle</keyword>
<feature type="transmembrane region" description="Helical" evidence="11">
    <location>
        <begin position="180"/>
        <end position="200"/>
    </location>
</feature>
<feature type="transmembrane region" description="Helical" evidence="11">
    <location>
        <begin position="284"/>
        <end position="305"/>
    </location>
</feature>
<reference evidence="14" key="1">
    <citation type="journal article" date="2021" name="PeerJ">
        <title>Extensive microbial diversity within the chicken gut microbiome revealed by metagenomics and culture.</title>
        <authorList>
            <person name="Gilroy R."/>
            <person name="Ravi A."/>
            <person name="Getino M."/>
            <person name="Pursley I."/>
            <person name="Horton D.L."/>
            <person name="Alikhan N.F."/>
            <person name="Baker D."/>
            <person name="Gharbi K."/>
            <person name="Hall N."/>
            <person name="Watson M."/>
            <person name="Adriaenssens E.M."/>
            <person name="Foster-Nyarko E."/>
            <person name="Jarju S."/>
            <person name="Secka A."/>
            <person name="Antonio M."/>
            <person name="Oren A."/>
            <person name="Chaudhuri R.R."/>
            <person name="La Ragione R."/>
            <person name="Hildebrand F."/>
            <person name="Pallen M.J."/>
        </authorList>
    </citation>
    <scope>NUCLEOTIDE SEQUENCE</scope>
    <source>
        <strain evidence="14">CHK183-1962</strain>
    </source>
</reference>
<dbReference type="InterPro" id="IPR058204">
    <property type="entry name" value="FtsX_firmicutes-type"/>
</dbReference>
<comment type="subcellular location">
    <subcellularLocation>
        <location evidence="1">Cell membrane</location>
        <topology evidence="1">Multi-pass membrane protein</topology>
    </subcellularLocation>
</comment>
<dbReference type="PIRSF" id="PIRSF003097">
    <property type="entry name" value="FtsX"/>
    <property type="match status" value="1"/>
</dbReference>
<reference evidence="14" key="2">
    <citation type="submission" date="2021-04" db="EMBL/GenBank/DDBJ databases">
        <authorList>
            <person name="Gilroy R."/>
        </authorList>
    </citation>
    <scope>NUCLEOTIDE SEQUENCE</scope>
    <source>
        <strain evidence="14">CHK183-1962</strain>
    </source>
</reference>
<keyword evidence="8 10" id="KW-0472">Membrane</keyword>
<dbReference type="Pfam" id="PF02687">
    <property type="entry name" value="FtsX"/>
    <property type="match status" value="1"/>
</dbReference>
<evidence type="ECO:0000313" key="14">
    <source>
        <dbReference type="EMBL" id="HIX77155.1"/>
    </source>
</evidence>
<evidence type="ECO:0000256" key="2">
    <source>
        <dbReference type="ARBA" id="ARBA00007379"/>
    </source>
</evidence>
<dbReference type="GO" id="GO:0005886">
    <property type="term" value="C:plasma membrane"/>
    <property type="evidence" value="ECO:0007669"/>
    <property type="project" value="UniProtKB-SubCell"/>
</dbReference>
<dbReference type="InterPro" id="IPR004513">
    <property type="entry name" value="FtsX"/>
</dbReference>
<name>A0A9D2BHV3_9FIRM</name>
<dbReference type="GO" id="GO:0051301">
    <property type="term" value="P:cell division"/>
    <property type="evidence" value="ECO:0007669"/>
    <property type="project" value="UniProtKB-KW"/>
</dbReference>
<evidence type="ECO:0000256" key="7">
    <source>
        <dbReference type="ARBA" id="ARBA00022989"/>
    </source>
</evidence>
<dbReference type="PANTHER" id="PTHR47755:SF1">
    <property type="entry name" value="CELL DIVISION PROTEIN FTSX"/>
    <property type="match status" value="1"/>
</dbReference>
<feature type="transmembrane region" description="Helical" evidence="11">
    <location>
        <begin position="23"/>
        <end position="48"/>
    </location>
</feature>
<dbReference type="PROSITE" id="PS51257">
    <property type="entry name" value="PROKAR_LIPOPROTEIN"/>
    <property type="match status" value="1"/>
</dbReference>
<dbReference type="EMBL" id="DXEK01000100">
    <property type="protein sequence ID" value="HIX77155.1"/>
    <property type="molecule type" value="Genomic_DNA"/>
</dbReference>
<evidence type="ECO:0000259" key="12">
    <source>
        <dbReference type="Pfam" id="PF02687"/>
    </source>
</evidence>
<evidence type="ECO:0000256" key="1">
    <source>
        <dbReference type="ARBA" id="ARBA00004651"/>
    </source>
</evidence>
<gene>
    <name evidence="14" type="primary">ftsX</name>
    <name evidence="14" type="ORF">H9734_06130</name>
</gene>
<feature type="domain" description="ABC3 transporter permease C-terminal" evidence="12">
    <location>
        <begin position="187"/>
        <end position="307"/>
    </location>
</feature>
<protein>
    <recommendedName>
        <fullName evidence="3 10">Cell division protein FtsX</fullName>
    </recommendedName>
</protein>
<comment type="caution">
    <text evidence="14">The sequence shown here is derived from an EMBL/GenBank/DDBJ whole genome shotgun (WGS) entry which is preliminary data.</text>
</comment>
<evidence type="ECO:0000256" key="10">
    <source>
        <dbReference type="PIRNR" id="PIRNR003097"/>
    </source>
</evidence>
<keyword evidence="6 11" id="KW-0812">Transmembrane</keyword>
<feature type="domain" description="FtsX extracellular" evidence="13">
    <location>
        <begin position="59"/>
        <end position="164"/>
    </location>
</feature>
<comment type="function">
    <text evidence="10">Part of the ABC transporter FtsEX involved in asymmetric cellular division facilitating the initiation of sporulation.</text>
</comment>
<evidence type="ECO:0000256" key="5">
    <source>
        <dbReference type="ARBA" id="ARBA00022618"/>
    </source>
</evidence>
<dbReference type="Proteomes" id="UP000886890">
    <property type="component" value="Unassembled WGS sequence"/>
</dbReference>
<feature type="transmembrane region" description="Helical" evidence="11">
    <location>
        <begin position="232"/>
        <end position="254"/>
    </location>
</feature>
<evidence type="ECO:0000256" key="4">
    <source>
        <dbReference type="ARBA" id="ARBA00022475"/>
    </source>
</evidence>
<evidence type="ECO:0000256" key="8">
    <source>
        <dbReference type="ARBA" id="ARBA00023136"/>
    </source>
</evidence>
<keyword evidence="7 11" id="KW-1133">Transmembrane helix</keyword>
<keyword evidence="5 10" id="KW-0132">Cell division</keyword>
<accession>A0A9D2BHV3</accession>
<evidence type="ECO:0000256" key="3">
    <source>
        <dbReference type="ARBA" id="ARBA00021907"/>
    </source>
</evidence>
<evidence type="ECO:0000256" key="11">
    <source>
        <dbReference type="SAM" id="Phobius"/>
    </source>
</evidence>
<dbReference type="Gene3D" id="3.30.70.3040">
    <property type="match status" value="1"/>
</dbReference>
<organism evidence="14 15">
    <name type="scientific">Candidatus Fusicatenibacter merdavium</name>
    <dbReference type="NCBI Taxonomy" id="2838600"/>
    <lineage>
        <taxon>Bacteria</taxon>
        <taxon>Bacillati</taxon>
        <taxon>Bacillota</taxon>
        <taxon>Clostridia</taxon>
        <taxon>Lachnospirales</taxon>
        <taxon>Lachnospiraceae</taxon>
        <taxon>Fusicatenibacter</taxon>
    </lineage>
</organism>
<evidence type="ECO:0000259" key="13">
    <source>
        <dbReference type="Pfam" id="PF18075"/>
    </source>
</evidence>
<dbReference type="InterPro" id="IPR040690">
    <property type="entry name" value="FtsX_ECD"/>
</dbReference>
<dbReference type="PANTHER" id="PTHR47755">
    <property type="entry name" value="CELL DIVISION PROTEIN FTSX"/>
    <property type="match status" value="1"/>
</dbReference>
<comment type="similarity">
    <text evidence="2 10">Belongs to the ABC-4 integral membrane protein family. FtsX subfamily.</text>
</comment>
<dbReference type="NCBIfam" id="NF038347">
    <property type="entry name" value="FtsX_Gpos"/>
    <property type="match status" value="1"/>
</dbReference>
<evidence type="ECO:0000256" key="9">
    <source>
        <dbReference type="ARBA" id="ARBA00023306"/>
    </source>
</evidence>
<sequence length="311" mass="34356">MRLSTLGYSIKQGVKSIWRNKMFSLASVATMGACIFLFSIFFSVVVNFNYMMKNVESSVNVVVYFNEGTDQATIDTIGAQIASKTSLIKQIDYVSADDAWDEYIGEYLNLDEDDQEARDRAKNLINPNDNPLANSAHYNVYVNRIEDQDAVVAYIKTLDGVRDVSQQREASATLSTLNRVVGYVSVAVILILLAVSIFLISNTVTVGINVRREEIGIMKLIGATNLFVRAPFLIEGMLIGLIGAAIPLALWYLIYGKVISYAMTNFSALTNIMTFLPVNEVFRVLLPVGVLLGIGIGLVGSLFTIRKHLRV</sequence>
<proteinExistence type="inferred from homology"/>
<evidence type="ECO:0000313" key="15">
    <source>
        <dbReference type="Proteomes" id="UP000886890"/>
    </source>
</evidence>
<dbReference type="Pfam" id="PF18075">
    <property type="entry name" value="FtsX_ECD"/>
    <property type="match status" value="1"/>
</dbReference>
<dbReference type="InterPro" id="IPR003838">
    <property type="entry name" value="ABC3_permease_C"/>
</dbReference>